<name>A0A382K6G9_9ZZZZ</name>
<feature type="non-terminal residue" evidence="1">
    <location>
        <position position="426"/>
    </location>
</feature>
<sequence length="426" mass="44193">ATYTVASGDETAVSVFLDITTYDLKGNNLTDNPSYNFGSNNSPNEIATSISPGTAFTADYDIIVDGVLPTVTSVTTTAWMAVDNTTALTASDGPYGIGESITVQITFNELVKLSGTVLPLDLGLTGAGTVNFATFTVGDATIDQSFTVTAGDPNGTGYLDVVGDALPAPAGAWTLADLAGNEMANRAVTSNISANTPIVIDGSKPGKPQSVSLAPFGGSADLSNANDYALYFNSTNSHLDVTVEFDVSDATMEEGSIYLEAILAGGTPEVLIPDVTESVRNQDNTQRSVYRISGGDWTNEESVIRVDSSKIKALTGYGEVALEIRATLIDKADNLSATSDTSNAVTIDHTIPSLTSISYASPGTTPERPKPYPKDSVIPIKLSFGSGGNAAADKVTLLNNGQINITLNVGTPPRTVPFVQSGSTFG</sequence>
<evidence type="ECO:0000313" key="1">
    <source>
        <dbReference type="EMBL" id="SVC19305.1"/>
    </source>
</evidence>
<gene>
    <name evidence="1" type="ORF">METZ01_LOCUS272159</name>
</gene>
<dbReference type="AlphaFoldDB" id="A0A382K6G9"/>
<reference evidence="1" key="1">
    <citation type="submission" date="2018-05" db="EMBL/GenBank/DDBJ databases">
        <authorList>
            <person name="Lanie J.A."/>
            <person name="Ng W.-L."/>
            <person name="Kazmierczak K.M."/>
            <person name="Andrzejewski T.M."/>
            <person name="Davidsen T.M."/>
            <person name="Wayne K.J."/>
            <person name="Tettelin H."/>
            <person name="Glass J.I."/>
            <person name="Rusch D."/>
            <person name="Podicherti R."/>
            <person name="Tsui H.-C.T."/>
            <person name="Winkler M.E."/>
        </authorList>
    </citation>
    <scope>NUCLEOTIDE SEQUENCE</scope>
</reference>
<feature type="non-terminal residue" evidence="1">
    <location>
        <position position="1"/>
    </location>
</feature>
<accession>A0A382K6G9</accession>
<dbReference type="EMBL" id="UINC01078330">
    <property type="protein sequence ID" value="SVC19305.1"/>
    <property type="molecule type" value="Genomic_DNA"/>
</dbReference>
<proteinExistence type="predicted"/>
<protein>
    <submittedName>
        <fullName evidence="1">Uncharacterized protein</fullName>
    </submittedName>
</protein>
<organism evidence="1">
    <name type="scientific">marine metagenome</name>
    <dbReference type="NCBI Taxonomy" id="408172"/>
    <lineage>
        <taxon>unclassified sequences</taxon>
        <taxon>metagenomes</taxon>
        <taxon>ecological metagenomes</taxon>
    </lineage>
</organism>